<evidence type="ECO:0000259" key="4">
    <source>
        <dbReference type="Pfam" id="PF02582"/>
    </source>
</evidence>
<sequence length="470" mass="51735">MDHHQKNAWHDGQYVPLAADPPAADRPHRSSRRDIAPERAERRSRSATQQRPGGNLQPRSMPGLNTGPGQKKEVPARNVNIKLPAMIPSQKPVQLRQKDKLVLLPRSASSSDAGEAAAAAAAATSIQDGAAAAAAAARAALVQAAAAMAEGDAVLDMSSMGQPAHLFEDLAQQVEDTRGRITVYCIAESLSREAMEPLLAQCYPQATMTKYSEVLHVALPAPVGEPCDAFFFEYGVVCCWGFPTAKQEQELLQSVAKKAQQQPLPPREVEVDRFEYNYSSAAPPSMQNDTITISRHHSHDHLTKLAICHALAQSTKLCVYEERVVELVLETKHLPQALATHGEVSALATHGEVSVSSQEVAQRIGQVFLQRSAVNLLSSVLDTPEFFWSAPDHLQVLYERACDYLELDTRVEVLNARFQVLQEMLDMLRDHQQNHHSARLEWIIIWLIAVELVVGVFELMGLFGLVGREH</sequence>
<keyword evidence="3" id="KW-0812">Transmembrane</keyword>
<dbReference type="Pfam" id="PF02582">
    <property type="entry name" value="DUF155"/>
    <property type="match status" value="1"/>
</dbReference>
<proteinExistence type="inferred from homology"/>
<feature type="region of interest" description="Disordered" evidence="2">
    <location>
        <begin position="1"/>
        <end position="74"/>
    </location>
</feature>
<evidence type="ECO:0000256" key="2">
    <source>
        <dbReference type="SAM" id="MobiDB-lite"/>
    </source>
</evidence>
<evidence type="ECO:0000256" key="3">
    <source>
        <dbReference type="SAM" id="Phobius"/>
    </source>
</evidence>
<dbReference type="PANTHER" id="PTHR16255:SF1">
    <property type="entry name" value="REQUIRED FOR MEIOTIC NUCLEAR DIVISION PROTEIN 1 HOMOLOG"/>
    <property type="match status" value="1"/>
</dbReference>
<dbReference type="Proteomes" id="UP001244341">
    <property type="component" value="Chromosome 1b"/>
</dbReference>
<dbReference type="PANTHER" id="PTHR16255">
    <property type="entry name" value="REQUIRED FOR MEIOTIC NUCLEAR DIVISION PROTEIN 1 HOMOLOG"/>
    <property type="match status" value="1"/>
</dbReference>
<organism evidence="5 6">
    <name type="scientific">Tetradesmus obliquus</name>
    <name type="common">Green alga</name>
    <name type="synonym">Acutodesmus obliquus</name>
    <dbReference type="NCBI Taxonomy" id="3088"/>
    <lineage>
        <taxon>Eukaryota</taxon>
        <taxon>Viridiplantae</taxon>
        <taxon>Chlorophyta</taxon>
        <taxon>core chlorophytes</taxon>
        <taxon>Chlorophyceae</taxon>
        <taxon>CS clade</taxon>
        <taxon>Sphaeropleales</taxon>
        <taxon>Scenedesmaceae</taxon>
        <taxon>Tetradesmus</taxon>
    </lineage>
</organism>
<evidence type="ECO:0000313" key="5">
    <source>
        <dbReference type="EMBL" id="WIA08047.1"/>
    </source>
</evidence>
<accession>A0ABY8TG53</accession>
<keyword evidence="3" id="KW-1133">Transmembrane helix</keyword>
<evidence type="ECO:0000313" key="6">
    <source>
        <dbReference type="Proteomes" id="UP001244341"/>
    </source>
</evidence>
<dbReference type="EMBL" id="CP126208">
    <property type="protein sequence ID" value="WIA08047.1"/>
    <property type="molecule type" value="Genomic_DNA"/>
</dbReference>
<dbReference type="InterPro" id="IPR003734">
    <property type="entry name" value="DUF155"/>
</dbReference>
<keyword evidence="6" id="KW-1185">Reference proteome</keyword>
<protein>
    <recommendedName>
        <fullName evidence="4">DUF155 domain-containing protein</fullName>
    </recommendedName>
</protein>
<feature type="domain" description="DUF155" evidence="4">
    <location>
        <begin position="230"/>
        <end position="415"/>
    </location>
</feature>
<feature type="compositionally biased region" description="Basic and acidic residues" evidence="2">
    <location>
        <begin position="23"/>
        <end position="44"/>
    </location>
</feature>
<name>A0ABY8TG53_TETOB</name>
<dbReference type="InterPro" id="IPR051624">
    <property type="entry name" value="RMD1/Sad1-interacting"/>
</dbReference>
<gene>
    <name evidence="5" type="ORF">OEZ85_007515</name>
</gene>
<comment type="similarity">
    <text evidence="1">Belongs to the RMD1/sif2 family.</text>
</comment>
<evidence type="ECO:0000256" key="1">
    <source>
        <dbReference type="ARBA" id="ARBA00008306"/>
    </source>
</evidence>
<feature type="transmembrane region" description="Helical" evidence="3">
    <location>
        <begin position="442"/>
        <end position="466"/>
    </location>
</feature>
<keyword evidence="3" id="KW-0472">Membrane</keyword>
<reference evidence="5 6" key="1">
    <citation type="submission" date="2023-05" db="EMBL/GenBank/DDBJ databases">
        <title>A 100% complete, gapless, phased diploid assembly of the Scenedesmus obliquus UTEX 3031 genome.</title>
        <authorList>
            <person name="Biondi T.C."/>
            <person name="Hanschen E.R."/>
            <person name="Kwon T."/>
            <person name="Eng W."/>
            <person name="Kruse C.P.S."/>
            <person name="Koehler S.I."/>
            <person name="Kunde Y."/>
            <person name="Gleasner C.D."/>
            <person name="You Mak K.T."/>
            <person name="Polle J."/>
            <person name="Hovde B.T."/>
            <person name="Starkenburg S.R."/>
        </authorList>
    </citation>
    <scope>NUCLEOTIDE SEQUENCE [LARGE SCALE GENOMIC DNA]</scope>
    <source>
        <strain evidence="5 6">DOE0152z</strain>
    </source>
</reference>